<dbReference type="InterPro" id="IPR051783">
    <property type="entry name" value="NAD(P)-dependent_oxidoreduct"/>
</dbReference>
<dbReference type="RefSeq" id="WP_160180049.1">
    <property type="nucleotide sequence ID" value="NZ_CP047656.1"/>
</dbReference>
<reference evidence="2 3" key="1">
    <citation type="submission" date="2019-12" db="EMBL/GenBank/DDBJ databases">
        <title>Genome sequencing and assembly of endphytes of Porphyra tenera.</title>
        <authorList>
            <person name="Park J.M."/>
            <person name="Shin R."/>
            <person name="Jo S.H."/>
        </authorList>
    </citation>
    <scope>NUCLEOTIDE SEQUENCE [LARGE SCALE GENOMIC DNA]</scope>
    <source>
        <strain evidence="2 3">GPM4</strain>
    </source>
</reference>
<accession>A0A857JMA9</accession>
<organism evidence="2 3">
    <name type="scientific">Paraglaciecola mesophila</name>
    <dbReference type="NCBI Taxonomy" id="197222"/>
    <lineage>
        <taxon>Bacteria</taxon>
        <taxon>Pseudomonadati</taxon>
        <taxon>Pseudomonadota</taxon>
        <taxon>Gammaproteobacteria</taxon>
        <taxon>Alteromonadales</taxon>
        <taxon>Alteromonadaceae</taxon>
        <taxon>Paraglaciecola</taxon>
    </lineage>
</organism>
<dbReference type="KEGG" id="pmes:FX988_02392"/>
<dbReference type="GO" id="GO:0004029">
    <property type="term" value="F:aldehyde dehydrogenase (NAD+) activity"/>
    <property type="evidence" value="ECO:0007669"/>
    <property type="project" value="TreeGrafter"/>
</dbReference>
<dbReference type="Proteomes" id="UP000464524">
    <property type="component" value="Chromosome"/>
</dbReference>
<dbReference type="OrthoDB" id="751203at2"/>
<evidence type="ECO:0000313" key="2">
    <source>
        <dbReference type="EMBL" id="QHJ12141.1"/>
    </source>
</evidence>
<evidence type="ECO:0000259" key="1">
    <source>
        <dbReference type="Pfam" id="PF01370"/>
    </source>
</evidence>
<feature type="domain" description="NAD-dependent epimerase/dehydratase" evidence="1">
    <location>
        <begin position="96"/>
        <end position="216"/>
    </location>
</feature>
<dbReference type="InterPro" id="IPR036291">
    <property type="entry name" value="NAD(P)-bd_dom_sf"/>
</dbReference>
<proteinExistence type="predicted"/>
<gene>
    <name evidence="2" type="ORF">FX988_02392</name>
</gene>
<dbReference type="Gene3D" id="3.40.50.720">
    <property type="entry name" value="NAD(P)-binding Rossmann-like Domain"/>
    <property type="match status" value="1"/>
</dbReference>
<evidence type="ECO:0000313" key="3">
    <source>
        <dbReference type="Proteomes" id="UP000464524"/>
    </source>
</evidence>
<dbReference type="AlphaFoldDB" id="A0A857JMA9"/>
<dbReference type="PANTHER" id="PTHR48079">
    <property type="entry name" value="PROTEIN YEEZ"/>
    <property type="match status" value="1"/>
</dbReference>
<dbReference type="GO" id="GO:0005737">
    <property type="term" value="C:cytoplasm"/>
    <property type="evidence" value="ECO:0007669"/>
    <property type="project" value="TreeGrafter"/>
</dbReference>
<protein>
    <submittedName>
        <fullName evidence="2">Protein YeeZ</fullName>
    </submittedName>
</protein>
<name>A0A857JMA9_9ALTE</name>
<keyword evidence="3" id="KW-1185">Reference proteome</keyword>
<dbReference type="EMBL" id="CP047656">
    <property type="protein sequence ID" value="QHJ12141.1"/>
    <property type="molecule type" value="Genomic_DNA"/>
</dbReference>
<dbReference type="InterPro" id="IPR001509">
    <property type="entry name" value="Epimerase_deHydtase"/>
</dbReference>
<dbReference type="PANTHER" id="PTHR48079:SF6">
    <property type="entry name" value="NAD(P)-BINDING DOMAIN-CONTAINING PROTEIN-RELATED"/>
    <property type="match status" value="1"/>
</dbReference>
<sequence length="285" mass="31341">MKITIFGGGWLGQPLATRLSSNEFREKNEGASVEVKVTSRSEQRLNSLRNDGINALPFTLGQSLAEHVNKVTLLDNDLVIINIPPGRKNLAKNPQASAEFVRNMCELIQRTSIEHKAKIVFISTSAVYGSVQGEITELSPLNPATESARAHQAIEKYICHNIPQTACILRLAGLVGADRHPGKFLAGKQGLAAGSQKINLVHQRDVINAIEKIILNDAWGETLLLSSTEHPTRKAYYSWAAKQLNLTPPTFSAEEQEQPGKHLNPAYTLRKLSLSLAYPSPYDML</sequence>
<dbReference type="Pfam" id="PF01370">
    <property type="entry name" value="Epimerase"/>
    <property type="match status" value="1"/>
</dbReference>
<dbReference type="SUPFAM" id="SSF51735">
    <property type="entry name" value="NAD(P)-binding Rossmann-fold domains"/>
    <property type="match status" value="1"/>
</dbReference>